<dbReference type="InterPro" id="IPR036834">
    <property type="entry name" value="Bcl-2-like_sf"/>
</dbReference>
<dbReference type="InterPro" id="IPR046371">
    <property type="entry name" value="Bcl-2_BH1-3"/>
</dbReference>
<keyword evidence="3" id="KW-1133">Transmembrane helix</keyword>
<dbReference type="Pfam" id="PF00452">
    <property type="entry name" value="Bcl-2"/>
    <property type="match status" value="1"/>
</dbReference>
<dbReference type="Gene3D" id="1.10.437.10">
    <property type="entry name" value="Blc2-like"/>
    <property type="match status" value="1"/>
</dbReference>
<proteinExistence type="inferred from homology"/>
<keyword evidence="3" id="KW-0812">Transmembrane</keyword>
<keyword evidence="5" id="KW-1185">Reference proteome</keyword>
<dbReference type="AlphaFoldDB" id="A0A9C6E0S6"/>
<dbReference type="KEGG" id="gfs:119644229"/>
<keyword evidence="2" id="KW-0053">Apoptosis</keyword>
<dbReference type="SUPFAM" id="SSF56854">
    <property type="entry name" value="Bcl-2 inhibitors of programmed cell death"/>
    <property type="match status" value="1"/>
</dbReference>
<comment type="similarity">
    <text evidence="1">Belongs to the Bcl-2 family.</text>
</comment>
<evidence type="ECO:0000313" key="6">
    <source>
        <dbReference type="RefSeq" id="XP_037899690.1"/>
    </source>
</evidence>
<protein>
    <submittedName>
        <fullName evidence="6">Bcl-2-related ovarian killer protein homolog A-like</fullName>
    </submittedName>
</protein>
<evidence type="ECO:0000256" key="3">
    <source>
        <dbReference type="SAM" id="Phobius"/>
    </source>
</evidence>
<evidence type="ECO:0000256" key="1">
    <source>
        <dbReference type="ARBA" id="ARBA00009458"/>
    </source>
</evidence>
<dbReference type="InterPro" id="IPR002475">
    <property type="entry name" value="Bcl2-like"/>
</dbReference>
<evidence type="ECO:0000313" key="5">
    <source>
        <dbReference type="Proteomes" id="UP000092443"/>
    </source>
</evidence>
<dbReference type="GO" id="GO:0042981">
    <property type="term" value="P:regulation of apoptotic process"/>
    <property type="evidence" value="ECO:0007669"/>
    <property type="project" value="InterPro"/>
</dbReference>
<dbReference type="Proteomes" id="UP000092443">
    <property type="component" value="Unplaced"/>
</dbReference>
<evidence type="ECO:0000256" key="2">
    <source>
        <dbReference type="ARBA" id="ARBA00022703"/>
    </source>
</evidence>
<sequence>MNIPNEYIAKTEDVADQRKLFAGKGIVGRRSQLTVAKELFARHDKNRITWAKIISIFAVCGGFAIDCVRQGHYDYIQCLVDGVAEIVEDDLINWLADRDGLLGLQHHVRLRPKLHKPIGFLGWLTLFAAISSCFYIMASMARHIGCQLYSLF</sequence>
<dbReference type="RefSeq" id="XP_037899690.1">
    <property type="nucleotide sequence ID" value="XM_038043762.1"/>
</dbReference>
<dbReference type="PROSITE" id="PS50062">
    <property type="entry name" value="BCL2_FAMILY"/>
    <property type="match status" value="1"/>
</dbReference>
<reference evidence="6" key="1">
    <citation type="submission" date="2025-08" db="UniProtKB">
        <authorList>
            <consortium name="RefSeq"/>
        </authorList>
    </citation>
    <scope>IDENTIFICATION</scope>
    <source>
        <tissue evidence="6">Whole body pupa</tissue>
    </source>
</reference>
<gene>
    <name evidence="6" type="primary">LOC119644229</name>
</gene>
<organism evidence="5 6">
    <name type="scientific">Glossina fuscipes</name>
    <dbReference type="NCBI Taxonomy" id="7396"/>
    <lineage>
        <taxon>Eukaryota</taxon>
        <taxon>Metazoa</taxon>
        <taxon>Ecdysozoa</taxon>
        <taxon>Arthropoda</taxon>
        <taxon>Hexapoda</taxon>
        <taxon>Insecta</taxon>
        <taxon>Pterygota</taxon>
        <taxon>Neoptera</taxon>
        <taxon>Endopterygota</taxon>
        <taxon>Diptera</taxon>
        <taxon>Brachycera</taxon>
        <taxon>Muscomorpha</taxon>
        <taxon>Hippoboscoidea</taxon>
        <taxon>Glossinidae</taxon>
        <taxon>Glossina</taxon>
    </lineage>
</organism>
<evidence type="ECO:0000259" key="4">
    <source>
        <dbReference type="Pfam" id="PF00452"/>
    </source>
</evidence>
<feature type="transmembrane region" description="Helical" evidence="3">
    <location>
        <begin position="118"/>
        <end position="138"/>
    </location>
</feature>
<name>A0A9C6E0S6_9MUSC</name>
<feature type="domain" description="Bcl-2 Bcl-2 homology region 1-3" evidence="4">
    <location>
        <begin position="29"/>
        <end position="100"/>
    </location>
</feature>
<dbReference type="GeneID" id="119644229"/>
<keyword evidence="3" id="KW-0472">Membrane</keyword>
<dbReference type="GO" id="GO:0006915">
    <property type="term" value="P:apoptotic process"/>
    <property type="evidence" value="ECO:0007669"/>
    <property type="project" value="UniProtKB-KW"/>
</dbReference>
<accession>A0A9C6E0S6</accession>